<dbReference type="Pfam" id="PF04226">
    <property type="entry name" value="Transgly_assoc"/>
    <property type="match status" value="1"/>
</dbReference>
<comment type="subcellular location">
    <subcellularLocation>
        <location evidence="1">Cell membrane</location>
        <topology evidence="1">Multi-pass membrane protein</topology>
    </subcellularLocation>
</comment>
<evidence type="ECO:0000256" key="7">
    <source>
        <dbReference type="SAM" id="Phobius"/>
    </source>
</evidence>
<organism evidence="8 9">
    <name type="scientific">Bradyrhizobium japonicum</name>
    <dbReference type="NCBI Taxonomy" id="375"/>
    <lineage>
        <taxon>Bacteria</taxon>
        <taxon>Pseudomonadati</taxon>
        <taxon>Pseudomonadota</taxon>
        <taxon>Alphaproteobacteria</taxon>
        <taxon>Hyphomicrobiales</taxon>
        <taxon>Nitrobacteraceae</taxon>
        <taxon>Bradyrhizobium</taxon>
    </lineage>
</organism>
<evidence type="ECO:0000313" key="9">
    <source>
        <dbReference type="Proteomes" id="UP001549291"/>
    </source>
</evidence>
<evidence type="ECO:0000256" key="1">
    <source>
        <dbReference type="ARBA" id="ARBA00004651"/>
    </source>
</evidence>
<evidence type="ECO:0000256" key="6">
    <source>
        <dbReference type="ARBA" id="ARBA00023136"/>
    </source>
</evidence>
<protein>
    <submittedName>
        <fullName evidence="8">Membrane protein YeaQ/YmgE (Transglycosylase-associated protein family)</fullName>
    </submittedName>
</protein>
<keyword evidence="6 7" id="KW-0472">Membrane</keyword>
<evidence type="ECO:0000256" key="3">
    <source>
        <dbReference type="ARBA" id="ARBA00022475"/>
    </source>
</evidence>
<name>A0ABV2RSU5_BRAJP</name>
<keyword evidence="3" id="KW-1003">Cell membrane</keyword>
<comment type="caution">
    <text evidence="8">The sequence shown here is derived from an EMBL/GenBank/DDBJ whole genome shotgun (WGS) entry which is preliminary data.</text>
</comment>
<gene>
    <name evidence="8" type="ORF">ABIF63_003518</name>
</gene>
<proteinExistence type="inferred from homology"/>
<keyword evidence="4 7" id="KW-0812">Transmembrane</keyword>
<sequence>MASGMETGQVICSMVHCFGANEPAGFILTTILGIVGAFVATSLGQAPGWYRPGEGTGLIGAVVDAVIVLLVYGFVVGRQRRTI</sequence>
<evidence type="ECO:0000256" key="4">
    <source>
        <dbReference type="ARBA" id="ARBA00022692"/>
    </source>
</evidence>
<keyword evidence="9" id="KW-1185">Reference proteome</keyword>
<dbReference type="InterPro" id="IPR007341">
    <property type="entry name" value="Transgly_assoc"/>
</dbReference>
<comment type="similarity">
    <text evidence="2">Belongs to the UPF0410 family.</text>
</comment>
<evidence type="ECO:0000256" key="5">
    <source>
        <dbReference type="ARBA" id="ARBA00022989"/>
    </source>
</evidence>
<accession>A0ABV2RSU5</accession>
<feature type="transmembrane region" description="Helical" evidence="7">
    <location>
        <begin position="24"/>
        <end position="46"/>
    </location>
</feature>
<evidence type="ECO:0000256" key="2">
    <source>
        <dbReference type="ARBA" id="ARBA00011006"/>
    </source>
</evidence>
<dbReference type="Proteomes" id="UP001549291">
    <property type="component" value="Unassembled WGS sequence"/>
</dbReference>
<reference evidence="8 9" key="1">
    <citation type="submission" date="2024-06" db="EMBL/GenBank/DDBJ databases">
        <title>Genomic Encyclopedia of Type Strains, Phase V (KMG-V): Genome sequencing to study the core and pangenomes of soil and plant-associated prokaryotes.</title>
        <authorList>
            <person name="Whitman W."/>
        </authorList>
    </citation>
    <scope>NUCLEOTIDE SEQUENCE [LARGE SCALE GENOMIC DNA]</scope>
    <source>
        <strain evidence="8 9">USDA 160</strain>
    </source>
</reference>
<dbReference type="EMBL" id="JBEPTQ010000002">
    <property type="protein sequence ID" value="MET4719412.1"/>
    <property type="molecule type" value="Genomic_DNA"/>
</dbReference>
<evidence type="ECO:0000313" key="8">
    <source>
        <dbReference type="EMBL" id="MET4719412.1"/>
    </source>
</evidence>
<keyword evidence="5 7" id="KW-1133">Transmembrane helix</keyword>
<feature type="transmembrane region" description="Helical" evidence="7">
    <location>
        <begin position="58"/>
        <end position="77"/>
    </location>
</feature>